<protein>
    <submittedName>
        <fullName evidence="2">Uncharacterized protein</fullName>
    </submittedName>
</protein>
<accession>A0A1M5WDR1</accession>
<evidence type="ECO:0000313" key="3">
    <source>
        <dbReference type="Proteomes" id="UP000184212"/>
    </source>
</evidence>
<keyword evidence="1" id="KW-0812">Transmembrane</keyword>
<evidence type="ECO:0000256" key="1">
    <source>
        <dbReference type="SAM" id="Phobius"/>
    </source>
</evidence>
<proteinExistence type="predicted"/>
<sequence>MRFTQTFLKAKHWHLFLLTFGIPMIFQFVMMGTMFASIAGGTQPPDPSKLFNFFKFIPVLMILFMGTLFGWFWSIAMGLQDKVPAGVKMKTTKFKIFFFIPIVYLLLFSIGISMMMGTLPVMIENGGKPNIGLIGSMVGIIFPLHFFAMFCIFYSNYFVAKTFKTVELQRETAFSDFVGEFFMIWFYPIGIWIIQPKVNKMAEGGKAS</sequence>
<reference evidence="2 3" key="1">
    <citation type="submission" date="2016-11" db="EMBL/GenBank/DDBJ databases">
        <authorList>
            <person name="Jaros S."/>
            <person name="Januszkiewicz K."/>
            <person name="Wedrychowicz H."/>
        </authorList>
    </citation>
    <scope>NUCLEOTIDE SEQUENCE [LARGE SCALE GENOMIC DNA]</scope>
    <source>
        <strain evidence="2 3">DSM 24574</strain>
    </source>
</reference>
<keyword evidence="1" id="KW-1133">Transmembrane helix</keyword>
<dbReference type="Proteomes" id="UP000184212">
    <property type="component" value="Unassembled WGS sequence"/>
</dbReference>
<evidence type="ECO:0000313" key="2">
    <source>
        <dbReference type="EMBL" id="SHH85636.1"/>
    </source>
</evidence>
<name>A0A1M5WDR1_9BACT</name>
<dbReference type="EMBL" id="FQWQ01000005">
    <property type="protein sequence ID" value="SHH85636.1"/>
    <property type="molecule type" value="Genomic_DNA"/>
</dbReference>
<keyword evidence="3" id="KW-1185">Reference proteome</keyword>
<feature type="transmembrane region" description="Helical" evidence="1">
    <location>
        <begin position="56"/>
        <end position="75"/>
    </location>
</feature>
<feature type="transmembrane region" description="Helical" evidence="1">
    <location>
        <begin position="96"/>
        <end position="119"/>
    </location>
</feature>
<dbReference type="OrthoDB" id="1442756at2"/>
<gene>
    <name evidence="2" type="ORF">SAMN04488109_5611</name>
</gene>
<dbReference type="RefSeq" id="WP_073141346.1">
    <property type="nucleotide sequence ID" value="NZ_FQWQ01000005.1"/>
</dbReference>
<feature type="transmembrane region" description="Helical" evidence="1">
    <location>
        <begin position="12"/>
        <end position="36"/>
    </location>
</feature>
<feature type="transmembrane region" description="Helical" evidence="1">
    <location>
        <begin position="131"/>
        <end position="154"/>
    </location>
</feature>
<dbReference type="AlphaFoldDB" id="A0A1M5WDR1"/>
<feature type="transmembrane region" description="Helical" evidence="1">
    <location>
        <begin position="174"/>
        <end position="194"/>
    </location>
</feature>
<organism evidence="2 3">
    <name type="scientific">Chryseolinea serpens</name>
    <dbReference type="NCBI Taxonomy" id="947013"/>
    <lineage>
        <taxon>Bacteria</taxon>
        <taxon>Pseudomonadati</taxon>
        <taxon>Bacteroidota</taxon>
        <taxon>Cytophagia</taxon>
        <taxon>Cytophagales</taxon>
        <taxon>Fulvivirgaceae</taxon>
        <taxon>Chryseolinea</taxon>
    </lineage>
</organism>
<keyword evidence="1" id="KW-0472">Membrane</keyword>